<reference evidence="1 2" key="1">
    <citation type="submission" date="2019-06" db="EMBL/GenBank/DDBJ databases">
        <authorList>
            <person name="Jiang L."/>
        </authorList>
    </citation>
    <scope>NUCLEOTIDE SEQUENCE [LARGE SCALE GENOMIC DNA]</scope>
    <source>
        <strain evidence="1 2">YIM 48858</strain>
    </source>
</reference>
<accession>A0A5C4N5R2</accession>
<evidence type="ECO:0000313" key="2">
    <source>
        <dbReference type="Proteomes" id="UP000305709"/>
    </source>
</evidence>
<evidence type="ECO:0000313" key="1">
    <source>
        <dbReference type="EMBL" id="TNC60058.1"/>
    </source>
</evidence>
<organism evidence="1 2">
    <name type="scientific">Rubellimicrobium roseum</name>
    <dbReference type="NCBI Taxonomy" id="687525"/>
    <lineage>
        <taxon>Bacteria</taxon>
        <taxon>Pseudomonadati</taxon>
        <taxon>Pseudomonadota</taxon>
        <taxon>Alphaproteobacteria</taxon>
        <taxon>Rhodobacterales</taxon>
        <taxon>Roseobacteraceae</taxon>
        <taxon>Rubellimicrobium</taxon>
    </lineage>
</organism>
<keyword evidence="2" id="KW-1185">Reference proteome</keyword>
<protein>
    <submittedName>
        <fullName evidence="1">Uncharacterized protein</fullName>
    </submittedName>
</protein>
<comment type="caution">
    <text evidence="1">The sequence shown here is derived from an EMBL/GenBank/DDBJ whole genome shotgun (WGS) entry which is preliminary data.</text>
</comment>
<dbReference type="EMBL" id="VDFV01000086">
    <property type="protein sequence ID" value="TNC60058.1"/>
    <property type="molecule type" value="Genomic_DNA"/>
</dbReference>
<dbReference type="RefSeq" id="WP_139083928.1">
    <property type="nucleotide sequence ID" value="NZ_VDFV01000086.1"/>
</dbReference>
<name>A0A5C4N5R2_9RHOB</name>
<dbReference type="AlphaFoldDB" id="A0A5C4N5R2"/>
<dbReference type="Proteomes" id="UP000305709">
    <property type="component" value="Unassembled WGS sequence"/>
</dbReference>
<proteinExistence type="predicted"/>
<sequence>MPNYLAQIVWADVTASDPGPIWEGRVGYVAALYRSLGGQLRYWYMRDAGQVWLVVVNAASLDMMTAAGASVSAEAETNGVASYSAIVTPLADDPPVEAHTLAHVIGWPSPRSG</sequence>
<gene>
    <name evidence="1" type="ORF">FHG71_22295</name>
</gene>